<sequence>MSTFSSPAFSDLLKLSICDTSFWESHSNLPKPQFAGDGWAYHFTLGERLFKTTGDTRLHQSRIVQEGSRQAKQRHLSKFATADDESFQILVSKQGRYERGLTAAQKDALKLRPEALGRDIYLAWSPRPLPAVYQVPESTIHVVNFYGPAGEGFTLESSFDSQE</sequence>
<evidence type="ECO:0000313" key="1">
    <source>
        <dbReference type="EMBL" id="KAK3789204.1"/>
    </source>
</evidence>
<proteinExistence type="predicted"/>
<protein>
    <submittedName>
        <fullName evidence="1">Uncharacterized protein</fullName>
    </submittedName>
</protein>
<comment type="caution">
    <text evidence="1">The sequence shown here is derived from an EMBL/GenBank/DDBJ whole genome shotgun (WGS) entry which is preliminary data.</text>
</comment>
<gene>
    <name evidence="1" type="ORF">RRG08_001595</name>
</gene>
<dbReference type="Proteomes" id="UP001283361">
    <property type="component" value="Unassembled WGS sequence"/>
</dbReference>
<keyword evidence="2" id="KW-1185">Reference proteome</keyword>
<dbReference type="AlphaFoldDB" id="A0AAE1AJX1"/>
<name>A0AAE1AJX1_9GAST</name>
<reference evidence="1" key="1">
    <citation type="journal article" date="2023" name="G3 (Bethesda)">
        <title>A reference genome for the long-term kleptoplast-retaining sea slug Elysia crispata morphotype clarki.</title>
        <authorList>
            <person name="Eastman K.E."/>
            <person name="Pendleton A.L."/>
            <person name="Shaikh M.A."/>
            <person name="Suttiyut T."/>
            <person name="Ogas R."/>
            <person name="Tomko P."/>
            <person name="Gavelis G."/>
            <person name="Widhalm J.R."/>
            <person name="Wisecaver J.H."/>
        </authorList>
    </citation>
    <scope>NUCLEOTIDE SEQUENCE</scope>
    <source>
        <strain evidence="1">ECLA1</strain>
    </source>
</reference>
<organism evidence="1 2">
    <name type="scientific">Elysia crispata</name>
    <name type="common">lettuce slug</name>
    <dbReference type="NCBI Taxonomy" id="231223"/>
    <lineage>
        <taxon>Eukaryota</taxon>
        <taxon>Metazoa</taxon>
        <taxon>Spiralia</taxon>
        <taxon>Lophotrochozoa</taxon>
        <taxon>Mollusca</taxon>
        <taxon>Gastropoda</taxon>
        <taxon>Heterobranchia</taxon>
        <taxon>Euthyneura</taxon>
        <taxon>Panpulmonata</taxon>
        <taxon>Sacoglossa</taxon>
        <taxon>Placobranchoidea</taxon>
        <taxon>Plakobranchidae</taxon>
        <taxon>Elysia</taxon>
    </lineage>
</organism>
<accession>A0AAE1AJX1</accession>
<dbReference type="EMBL" id="JAWDGP010001678">
    <property type="protein sequence ID" value="KAK3789204.1"/>
    <property type="molecule type" value="Genomic_DNA"/>
</dbReference>
<evidence type="ECO:0000313" key="2">
    <source>
        <dbReference type="Proteomes" id="UP001283361"/>
    </source>
</evidence>